<evidence type="ECO:0000259" key="2">
    <source>
        <dbReference type="PROSITE" id="PS50968"/>
    </source>
</evidence>
<organism evidence="3 4">
    <name type="scientific">Aquipluma nitroreducens</name>
    <dbReference type="NCBI Taxonomy" id="2010828"/>
    <lineage>
        <taxon>Bacteria</taxon>
        <taxon>Pseudomonadati</taxon>
        <taxon>Bacteroidota</taxon>
        <taxon>Bacteroidia</taxon>
        <taxon>Marinilabiliales</taxon>
        <taxon>Prolixibacteraceae</taxon>
        <taxon>Aquipluma</taxon>
    </lineage>
</organism>
<dbReference type="SUPFAM" id="SSF51230">
    <property type="entry name" value="Single hybrid motif"/>
    <property type="match status" value="1"/>
</dbReference>
<keyword evidence="1" id="KW-0092">Biotin</keyword>
<dbReference type="FunFam" id="2.40.50.100:FF:000003">
    <property type="entry name" value="Acetyl-CoA carboxylase biotin carboxyl carrier protein"/>
    <property type="match status" value="1"/>
</dbReference>
<dbReference type="Pfam" id="PF00364">
    <property type="entry name" value="Biotin_lipoyl"/>
    <property type="match status" value="1"/>
</dbReference>
<dbReference type="CDD" id="cd06850">
    <property type="entry name" value="biotinyl_domain"/>
    <property type="match status" value="1"/>
</dbReference>
<dbReference type="AlphaFoldDB" id="A0A5K7SDM4"/>
<dbReference type="PANTHER" id="PTHR45266">
    <property type="entry name" value="OXALOACETATE DECARBOXYLASE ALPHA CHAIN"/>
    <property type="match status" value="1"/>
</dbReference>
<sequence length="83" mass="8755">MAKTSSPQAPKGAGNIKSPLPGVILDMYVNVGDRVKVGQKLLTLEAMKMENLIESDKEGTVAAIVKQKGDSVMEGDILISIGE</sequence>
<dbReference type="EMBL" id="AP018694">
    <property type="protein sequence ID" value="BBE19566.1"/>
    <property type="molecule type" value="Genomic_DNA"/>
</dbReference>
<dbReference type="InterPro" id="IPR011053">
    <property type="entry name" value="Single_hybrid_motif"/>
</dbReference>
<dbReference type="PROSITE" id="PS00188">
    <property type="entry name" value="BIOTIN"/>
    <property type="match status" value="1"/>
</dbReference>
<proteinExistence type="predicted"/>
<dbReference type="PANTHER" id="PTHR45266:SF3">
    <property type="entry name" value="OXALOACETATE DECARBOXYLASE ALPHA CHAIN"/>
    <property type="match status" value="1"/>
</dbReference>
<dbReference type="Gene3D" id="2.40.50.100">
    <property type="match status" value="1"/>
</dbReference>
<accession>A0A5K7SDM4</accession>
<evidence type="ECO:0000256" key="1">
    <source>
        <dbReference type="ARBA" id="ARBA00023267"/>
    </source>
</evidence>
<gene>
    <name evidence="3" type="ORF">AQPE_3752</name>
</gene>
<dbReference type="KEGG" id="anf:AQPE_3752"/>
<dbReference type="InterPro" id="IPR001882">
    <property type="entry name" value="Biotin_BS"/>
</dbReference>
<evidence type="ECO:0000313" key="4">
    <source>
        <dbReference type="Proteomes" id="UP001193389"/>
    </source>
</evidence>
<keyword evidence="4" id="KW-1185">Reference proteome</keyword>
<name>A0A5K7SDM4_9BACT</name>
<dbReference type="Proteomes" id="UP001193389">
    <property type="component" value="Chromosome"/>
</dbReference>
<dbReference type="PROSITE" id="PS50968">
    <property type="entry name" value="BIOTINYL_LIPOYL"/>
    <property type="match status" value="1"/>
</dbReference>
<dbReference type="InterPro" id="IPR000089">
    <property type="entry name" value="Biotin_lipoyl"/>
</dbReference>
<protein>
    <submittedName>
        <fullName evidence="3">Biotin carboxyl carrier protein of methylmalonyl-CoA decarboxylase</fullName>
    </submittedName>
</protein>
<reference evidence="3" key="1">
    <citation type="journal article" date="2020" name="Int. J. Syst. Evol. Microbiol.">
        <title>Aquipluma nitroreducens gen. nov. sp. nov., a novel facultatively anaerobic bacterium isolated from a freshwater lake.</title>
        <authorList>
            <person name="Watanabe M."/>
            <person name="Kojima H."/>
            <person name="Fukui M."/>
        </authorList>
    </citation>
    <scope>NUCLEOTIDE SEQUENCE</scope>
    <source>
        <strain evidence="3">MeG22</strain>
    </source>
</reference>
<feature type="domain" description="Lipoyl-binding" evidence="2">
    <location>
        <begin position="13"/>
        <end position="82"/>
    </location>
</feature>
<evidence type="ECO:0000313" key="3">
    <source>
        <dbReference type="EMBL" id="BBE19566.1"/>
    </source>
</evidence>
<dbReference type="InterPro" id="IPR050709">
    <property type="entry name" value="Biotin_Carboxyl_Carrier/Decarb"/>
</dbReference>